<dbReference type="InterPro" id="IPR018200">
    <property type="entry name" value="USP_CS"/>
</dbReference>
<reference evidence="13 14" key="1">
    <citation type="submission" date="2023-12" db="EMBL/GenBank/DDBJ databases">
        <title>A high-quality genome assembly for Dillenia turbinata (Dilleniales).</title>
        <authorList>
            <person name="Chanderbali A."/>
        </authorList>
    </citation>
    <scope>NUCLEOTIDE SEQUENCE [LARGE SCALE GENOMIC DNA]</scope>
    <source>
        <strain evidence="13">LSX21</strain>
        <tissue evidence="13">Leaf</tissue>
    </source>
</reference>
<feature type="domain" description="DUSP" evidence="12">
    <location>
        <begin position="414"/>
        <end position="506"/>
    </location>
</feature>
<dbReference type="PROSITE" id="PS51283">
    <property type="entry name" value="DUSP"/>
    <property type="match status" value="2"/>
</dbReference>
<dbReference type="InterPro" id="IPR006615">
    <property type="entry name" value="Pept_C19_DUSP"/>
</dbReference>
<organism evidence="13 14">
    <name type="scientific">Dillenia turbinata</name>
    <dbReference type="NCBI Taxonomy" id="194707"/>
    <lineage>
        <taxon>Eukaryota</taxon>
        <taxon>Viridiplantae</taxon>
        <taxon>Streptophyta</taxon>
        <taxon>Embryophyta</taxon>
        <taxon>Tracheophyta</taxon>
        <taxon>Spermatophyta</taxon>
        <taxon>Magnoliopsida</taxon>
        <taxon>eudicotyledons</taxon>
        <taxon>Gunneridae</taxon>
        <taxon>Pentapetalae</taxon>
        <taxon>Dilleniales</taxon>
        <taxon>Dilleniaceae</taxon>
        <taxon>Dillenia</taxon>
    </lineage>
</organism>
<dbReference type="CDD" id="cd01795">
    <property type="entry name" value="Ubl_USP48"/>
    <property type="match status" value="1"/>
</dbReference>
<dbReference type="InterPro" id="IPR050164">
    <property type="entry name" value="Peptidase_C19"/>
</dbReference>
<evidence type="ECO:0000256" key="4">
    <source>
        <dbReference type="ARBA" id="ARBA00012759"/>
    </source>
</evidence>
<dbReference type="GO" id="GO:0005829">
    <property type="term" value="C:cytosol"/>
    <property type="evidence" value="ECO:0007669"/>
    <property type="project" value="TreeGrafter"/>
</dbReference>
<evidence type="ECO:0000256" key="6">
    <source>
        <dbReference type="ARBA" id="ARBA00022786"/>
    </source>
</evidence>
<dbReference type="Gene3D" id="3.30.2230.10">
    <property type="entry name" value="DUSP-like"/>
    <property type="match status" value="2"/>
</dbReference>
<comment type="subcellular location">
    <subcellularLocation>
        <location evidence="2">Nucleus</location>
    </subcellularLocation>
</comment>
<dbReference type="InterPro" id="IPR029071">
    <property type="entry name" value="Ubiquitin-like_domsf"/>
</dbReference>
<evidence type="ECO:0000256" key="2">
    <source>
        <dbReference type="ARBA" id="ARBA00004123"/>
    </source>
</evidence>
<dbReference type="FunFam" id="3.30.2230.10:FF:000005">
    <property type="entry name" value="Ubiquitin carboxyl-terminal hydrolase 26"/>
    <property type="match status" value="1"/>
</dbReference>
<sequence length="994" mass="110551">EEAKQLATKSSSTSKTNGYLRAGKFEAEGSEMGIMHALVLSFYGLDGVPHSIGAQIQQLSVMKADVLKMWKKILRLLQNMEDFYELELNIKGLETLEESLDDTLTSKSFMVIINIIVNHVGQGLMLPAASCFGHCLMFSIPAQALYFPFQGANCLDYLEFLCHDLLTTDYHACFMGLVKTYLIQRWVSEDISHTTNCEASECYLEETTMKKKITSVFCFPQVLEMGQRLSEPSQSKLMYDLSAVLIHKGSTVNSGHYVAHIKDDNTSQWWEFDDEQVSNLGPHPFGEGSSNSNSKSPENEPVSGVCTSAQMKSDVNSNHSNADLSQSSGLDSGTQKERYSSGDAYMLMYTLRIDRLAREKAHVSSGPCGIERDLEQQNEFFPLPSHLSKEIEESNKVFLEACKHYKLNKESEVEHISERRQEVRSVLSDAPVLSHEEPYFWISADWLRQWADSISPPLLDNTSIQCSHEKVSVSKVGSMKRLSTKAWTMLVSKYDGGPALSENDYCTECLIDGANSKASADGCRVQRAQMKVLAEAVLAGNPLDGTLYYVSKPCSVLGCSNGYEENTQSLPCDADGGPTATIRCPHGGLLPEQAAGAKRVLVPESLWLYFYESATAANGDDSLGCSTFPEDSEPCFQCSEELTEVASFEDTLKAFKLKERKNHEKLALGKSTALNPQCRYYLLPSSWLSKWRSYINASGKQVSSAVKPEALDSVIDSLKCQKHLRLLERPLELTCKRGMIFQKLSSTDGLTLVTENDWKSFCEEWGGSREKCISAEIEYGRCSMNGSAGSFKEVPNTVEQLSANDDANDELESRQPIIKTCPEMCEDCIGERESCELVQKLNYTDEDICVCFVRGKEAPKSLLEASRNNSEPDRRTSKRSRKTAFGNSINLKVSGSMSIYQLKMMIWESFGVVKENQIIHKGSSIIDGESATLADMNIFPGDLLWVTDSEIHEYRDIADELSNQKSEAQQVEEGFRGTLLASNISSQETDIGSN</sequence>
<feature type="region of interest" description="Disordered" evidence="10">
    <location>
        <begin position="863"/>
        <end position="882"/>
    </location>
</feature>
<dbReference type="InterPro" id="IPR035927">
    <property type="entry name" value="DUSP-like_sf"/>
</dbReference>
<feature type="region of interest" description="Disordered" evidence="10">
    <location>
        <begin position="280"/>
        <end position="337"/>
    </location>
</feature>
<keyword evidence="14" id="KW-1185">Reference proteome</keyword>
<dbReference type="PANTHER" id="PTHR24006:SF722">
    <property type="entry name" value="UBIQUITIN CARBOXYL-TERMINAL HYDROLASE 48"/>
    <property type="match status" value="1"/>
</dbReference>
<dbReference type="InterPro" id="IPR001394">
    <property type="entry name" value="Peptidase_C19_UCH"/>
</dbReference>
<evidence type="ECO:0000256" key="8">
    <source>
        <dbReference type="ARBA" id="ARBA00022807"/>
    </source>
</evidence>
<protein>
    <recommendedName>
        <fullName evidence="4">ubiquitinyl hydrolase 1</fullName>
        <ecNumber evidence="4">3.4.19.12</ecNumber>
    </recommendedName>
</protein>
<evidence type="ECO:0000256" key="1">
    <source>
        <dbReference type="ARBA" id="ARBA00000707"/>
    </source>
</evidence>
<dbReference type="SUPFAM" id="SSF54236">
    <property type="entry name" value="Ubiquitin-like"/>
    <property type="match status" value="1"/>
</dbReference>
<feature type="domain" description="DUSP" evidence="12">
    <location>
        <begin position="654"/>
        <end position="777"/>
    </location>
</feature>
<evidence type="ECO:0000256" key="10">
    <source>
        <dbReference type="SAM" id="MobiDB-lite"/>
    </source>
</evidence>
<evidence type="ECO:0000313" key="14">
    <source>
        <dbReference type="Proteomes" id="UP001370490"/>
    </source>
</evidence>
<evidence type="ECO:0000256" key="9">
    <source>
        <dbReference type="ARBA" id="ARBA00023242"/>
    </source>
</evidence>
<dbReference type="EMBL" id="JBAMMX010000017">
    <property type="protein sequence ID" value="KAK6923663.1"/>
    <property type="molecule type" value="Genomic_DNA"/>
</dbReference>
<name>A0AAN8UV64_9MAGN</name>
<evidence type="ECO:0000256" key="5">
    <source>
        <dbReference type="ARBA" id="ARBA00022670"/>
    </source>
</evidence>
<feature type="non-terminal residue" evidence="13">
    <location>
        <position position="994"/>
    </location>
</feature>
<dbReference type="InterPro" id="IPR028889">
    <property type="entry name" value="USP"/>
</dbReference>
<dbReference type="PROSITE" id="PS00973">
    <property type="entry name" value="USP_2"/>
    <property type="match status" value="1"/>
</dbReference>
<dbReference type="PROSITE" id="PS50235">
    <property type="entry name" value="USP_3"/>
    <property type="match status" value="1"/>
</dbReference>
<keyword evidence="8" id="KW-0788">Thiol protease</keyword>
<comment type="caution">
    <text evidence="13">The sequence shown here is derived from an EMBL/GenBank/DDBJ whole genome shotgun (WGS) entry which is preliminary data.</text>
</comment>
<dbReference type="PANTHER" id="PTHR24006">
    <property type="entry name" value="UBIQUITIN CARBOXYL-TERMINAL HYDROLASE"/>
    <property type="match status" value="1"/>
</dbReference>
<dbReference type="SUPFAM" id="SSF54001">
    <property type="entry name" value="Cysteine proteinases"/>
    <property type="match status" value="1"/>
</dbReference>
<keyword evidence="9" id="KW-0539">Nucleus</keyword>
<evidence type="ECO:0000313" key="13">
    <source>
        <dbReference type="EMBL" id="KAK6923663.1"/>
    </source>
</evidence>
<evidence type="ECO:0000259" key="12">
    <source>
        <dbReference type="PROSITE" id="PS51283"/>
    </source>
</evidence>
<keyword evidence="7 13" id="KW-0378">Hydrolase</keyword>
<feature type="compositionally biased region" description="Polar residues" evidence="10">
    <location>
        <begin position="305"/>
        <end position="333"/>
    </location>
</feature>
<dbReference type="SMART" id="SM00695">
    <property type="entry name" value="DUSP"/>
    <property type="match status" value="1"/>
</dbReference>
<feature type="compositionally biased region" description="Low complexity" evidence="10">
    <location>
        <begin position="286"/>
        <end position="303"/>
    </location>
</feature>
<dbReference type="EC" id="3.4.19.12" evidence="4"/>
<dbReference type="GO" id="GO:0016579">
    <property type="term" value="P:protein deubiquitination"/>
    <property type="evidence" value="ECO:0007669"/>
    <property type="project" value="InterPro"/>
</dbReference>
<dbReference type="Pfam" id="PF06337">
    <property type="entry name" value="DUSP"/>
    <property type="match status" value="1"/>
</dbReference>
<dbReference type="SUPFAM" id="SSF143791">
    <property type="entry name" value="DUSP-like"/>
    <property type="match status" value="1"/>
</dbReference>
<evidence type="ECO:0000259" key="11">
    <source>
        <dbReference type="PROSITE" id="PS50235"/>
    </source>
</evidence>
<accession>A0AAN8UV64</accession>
<dbReference type="AlphaFoldDB" id="A0AAN8UV64"/>
<dbReference type="GO" id="GO:0005634">
    <property type="term" value="C:nucleus"/>
    <property type="evidence" value="ECO:0007669"/>
    <property type="project" value="UniProtKB-SubCell"/>
</dbReference>
<dbReference type="GO" id="GO:0006508">
    <property type="term" value="P:proteolysis"/>
    <property type="evidence" value="ECO:0007669"/>
    <property type="project" value="UniProtKB-KW"/>
</dbReference>
<feature type="non-terminal residue" evidence="13">
    <location>
        <position position="1"/>
    </location>
</feature>
<dbReference type="InterPro" id="IPR038765">
    <property type="entry name" value="Papain-like_cys_pep_sf"/>
</dbReference>
<dbReference type="GO" id="GO:0004197">
    <property type="term" value="F:cysteine-type endopeptidase activity"/>
    <property type="evidence" value="ECO:0007669"/>
    <property type="project" value="InterPro"/>
</dbReference>
<gene>
    <name evidence="13" type="ORF">RJ641_009863</name>
</gene>
<comment type="catalytic activity">
    <reaction evidence="1">
        <text>Thiol-dependent hydrolysis of ester, thioester, amide, peptide and isopeptide bonds formed by the C-terminal Gly of ubiquitin (a 76-residue protein attached to proteins as an intracellular targeting signal).</text>
        <dbReference type="EC" id="3.4.19.12"/>
    </reaction>
</comment>
<proteinExistence type="inferred from homology"/>
<keyword evidence="6" id="KW-0833">Ubl conjugation pathway</keyword>
<evidence type="ECO:0000256" key="7">
    <source>
        <dbReference type="ARBA" id="ARBA00022801"/>
    </source>
</evidence>
<dbReference type="InterPro" id="IPR044743">
    <property type="entry name" value="Ubl_USP48"/>
</dbReference>
<dbReference type="GO" id="GO:0004843">
    <property type="term" value="F:cysteine-type deubiquitinase activity"/>
    <property type="evidence" value="ECO:0007669"/>
    <property type="project" value="UniProtKB-EC"/>
</dbReference>
<comment type="similarity">
    <text evidence="3">Belongs to the peptidase C19 family.</text>
</comment>
<dbReference type="Pfam" id="PF00443">
    <property type="entry name" value="UCH"/>
    <property type="match status" value="1"/>
</dbReference>
<feature type="domain" description="USP" evidence="11">
    <location>
        <begin position="1"/>
        <end position="352"/>
    </location>
</feature>
<evidence type="ECO:0000256" key="3">
    <source>
        <dbReference type="ARBA" id="ARBA00009085"/>
    </source>
</evidence>
<keyword evidence="5" id="KW-0645">Protease</keyword>
<dbReference type="Proteomes" id="UP001370490">
    <property type="component" value="Unassembled WGS sequence"/>
</dbReference>
<dbReference type="Gene3D" id="3.90.70.10">
    <property type="entry name" value="Cysteine proteinases"/>
    <property type="match status" value="1"/>
</dbReference>